<dbReference type="EMBL" id="VIIS01000251">
    <property type="protein sequence ID" value="KAF0311235.1"/>
    <property type="molecule type" value="Genomic_DNA"/>
</dbReference>
<feature type="transmembrane region" description="Helical" evidence="2">
    <location>
        <begin position="221"/>
        <end position="243"/>
    </location>
</feature>
<feature type="compositionally biased region" description="Low complexity" evidence="1">
    <location>
        <begin position="68"/>
        <end position="93"/>
    </location>
</feature>
<dbReference type="Proteomes" id="UP000440578">
    <property type="component" value="Unassembled WGS sequence"/>
</dbReference>
<name>A0A6A4WWH1_AMPAM</name>
<reference evidence="3 4" key="1">
    <citation type="submission" date="2019-07" db="EMBL/GenBank/DDBJ databases">
        <title>Draft genome assembly of a fouling barnacle, Amphibalanus amphitrite (Darwin, 1854): The first reference genome for Thecostraca.</title>
        <authorList>
            <person name="Kim W."/>
        </authorList>
    </citation>
    <scope>NUCLEOTIDE SEQUENCE [LARGE SCALE GENOMIC DNA]</scope>
    <source>
        <strain evidence="3">SNU_AA5</strain>
        <tissue evidence="3">Soma without cirri and trophi</tissue>
    </source>
</reference>
<evidence type="ECO:0000313" key="3">
    <source>
        <dbReference type="EMBL" id="KAF0311235.1"/>
    </source>
</evidence>
<sequence length="303" mass="32676">MGGEPASHVLTRGAERVGRRARRFQRDHYIREYCKLNKACSAGCRQACDFYLTSASVTAELNPTVQTSTEAASEATTTVSVPTATSPTSADSAQESLLYGPPPSFPSEPHKKTSSSGLQDHKARWRPLLSSIEPGSPLVSATLTWRARGQDASYLVTWELRSGGLRGHLVSEEPRVSLSLWPDEDYVVQVFNGDDASEPLFVSTKTPLPAEKLAAPSAATLAVGAVGLACLAAAVVGCCALACHERRRRSAEYLLPLEEGRRECRVRNLLARNRTVDGVLRPPGKAVAAARMAPLFVISHARR</sequence>
<proteinExistence type="predicted"/>
<keyword evidence="2" id="KW-0472">Membrane</keyword>
<organism evidence="3 4">
    <name type="scientific">Amphibalanus amphitrite</name>
    <name type="common">Striped barnacle</name>
    <name type="synonym">Balanus amphitrite</name>
    <dbReference type="NCBI Taxonomy" id="1232801"/>
    <lineage>
        <taxon>Eukaryota</taxon>
        <taxon>Metazoa</taxon>
        <taxon>Ecdysozoa</taxon>
        <taxon>Arthropoda</taxon>
        <taxon>Crustacea</taxon>
        <taxon>Multicrustacea</taxon>
        <taxon>Cirripedia</taxon>
        <taxon>Thoracica</taxon>
        <taxon>Thoracicalcarea</taxon>
        <taxon>Balanomorpha</taxon>
        <taxon>Balanoidea</taxon>
        <taxon>Balanidae</taxon>
        <taxon>Amphibalaninae</taxon>
        <taxon>Amphibalanus</taxon>
    </lineage>
</organism>
<protein>
    <submittedName>
        <fullName evidence="3">Uncharacterized protein</fullName>
    </submittedName>
</protein>
<evidence type="ECO:0000256" key="1">
    <source>
        <dbReference type="SAM" id="MobiDB-lite"/>
    </source>
</evidence>
<keyword evidence="4" id="KW-1185">Reference proteome</keyword>
<dbReference type="AlphaFoldDB" id="A0A6A4WWH1"/>
<keyword evidence="2" id="KW-1133">Transmembrane helix</keyword>
<evidence type="ECO:0000313" key="4">
    <source>
        <dbReference type="Proteomes" id="UP000440578"/>
    </source>
</evidence>
<evidence type="ECO:0000256" key="2">
    <source>
        <dbReference type="SAM" id="Phobius"/>
    </source>
</evidence>
<keyword evidence="2" id="KW-0812">Transmembrane</keyword>
<dbReference type="OrthoDB" id="10564074at2759"/>
<accession>A0A6A4WWH1</accession>
<comment type="caution">
    <text evidence="3">The sequence shown here is derived from an EMBL/GenBank/DDBJ whole genome shotgun (WGS) entry which is preliminary data.</text>
</comment>
<feature type="region of interest" description="Disordered" evidence="1">
    <location>
        <begin position="68"/>
        <end position="120"/>
    </location>
</feature>
<gene>
    <name evidence="3" type="ORF">FJT64_017910</name>
</gene>